<feature type="binding site" evidence="9">
    <location>
        <position position="382"/>
    </location>
    <ligand>
        <name>Zn(2+)</name>
        <dbReference type="ChEBI" id="CHEBI:29105"/>
        <label>1</label>
    </ligand>
</feature>
<gene>
    <name evidence="14" type="ORF">MGL_1263</name>
</gene>
<dbReference type="KEGG" id="mgl:MGL_1263"/>
<evidence type="ECO:0000256" key="12">
    <source>
        <dbReference type="SAM" id="MobiDB-lite"/>
    </source>
</evidence>
<comment type="domain">
    <text evidence="11">The PHD-type zinc finger mediates the binding to H3K4me3.</text>
</comment>
<feature type="site" description="Histone H3K4me3 binding" evidence="8">
    <location>
        <position position="394"/>
    </location>
</feature>
<keyword evidence="7 11" id="KW-0539">Nucleus</keyword>
<dbReference type="InterPro" id="IPR019786">
    <property type="entry name" value="Zinc_finger_PHD-type_CS"/>
</dbReference>
<dbReference type="SMART" id="SM01408">
    <property type="entry name" value="ING"/>
    <property type="match status" value="1"/>
</dbReference>
<dbReference type="GO" id="GO:0008270">
    <property type="term" value="F:zinc ion binding"/>
    <property type="evidence" value="ECO:0007669"/>
    <property type="project" value="UniProtKB-KW"/>
</dbReference>
<organism evidence="14 15">
    <name type="scientific">Malassezia globosa (strain ATCC MYA-4612 / CBS 7966)</name>
    <name type="common">Dandruff-associated fungus</name>
    <dbReference type="NCBI Taxonomy" id="425265"/>
    <lineage>
        <taxon>Eukaryota</taxon>
        <taxon>Fungi</taxon>
        <taxon>Dikarya</taxon>
        <taxon>Basidiomycota</taxon>
        <taxon>Ustilaginomycotina</taxon>
        <taxon>Malasseziomycetes</taxon>
        <taxon>Malasseziales</taxon>
        <taxon>Malasseziaceae</taxon>
        <taxon>Malassezia</taxon>
    </lineage>
</organism>
<feature type="binding site" evidence="9">
    <location>
        <position position="423"/>
    </location>
    <ligand>
        <name>Zn(2+)</name>
        <dbReference type="ChEBI" id="CHEBI:29105"/>
        <label>2</label>
    </ligand>
</feature>
<dbReference type="OMA" id="YKMGGED"/>
<dbReference type="VEuPathDB" id="FungiDB:MGL_1263"/>
<dbReference type="OrthoDB" id="2505961at2759"/>
<feature type="binding site" evidence="9">
    <location>
        <position position="398"/>
    </location>
    <ligand>
        <name>Zn(2+)</name>
        <dbReference type="ChEBI" id="CHEBI:29105"/>
        <label>2</label>
    </ligand>
</feature>
<evidence type="ECO:0000256" key="3">
    <source>
        <dbReference type="ARBA" id="ARBA00022723"/>
    </source>
</evidence>
<evidence type="ECO:0000256" key="9">
    <source>
        <dbReference type="PIRSR" id="PIRSR628651-51"/>
    </source>
</evidence>
<dbReference type="CDD" id="cd15505">
    <property type="entry name" value="PHD_ING"/>
    <property type="match status" value="1"/>
</dbReference>
<keyword evidence="5 9" id="KW-0862">Zinc</keyword>
<protein>
    <recommendedName>
        <fullName evidence="11">Chromatin modification-related protein</fullName>
    </recommendedName>
</protein>
<proteinExistence type="inferred from homology"/>
<dbReference type="GO" id="GO:0006325">
    <property type="term" value="P:chromatin organization"/>
    <property type="evidence" value="ECO:0007669"/>
    <property type="project" value="UniProtKB-KW"/>
</dbReference>
<dbReference type="GO" id="GO:0005634">
    <property type="term" value="C:nucleus"/>
    <property type="evidence" value="ECO:0007669"/>
    <property type="project" value="UniProtKB-SubCell"/>
</dbReference>
<dbReference type="STRING" id="425265.A8PWY7"/>
<comment type="similarity">
    <text evidence="2 11">Belongs to the ING family.</text>
</comment>
<name>A8PWY7_MALGO</name>
<dbReference type="PANTHER" id="PTHR10333:SF42">
    <property type="entry name" value="INHIBITOR OF GROWTH PROTEIN 5"/>
    <property type="match status" value="1"/>
</dbReference>
<feature type="site" description="Histone H3K4me3 binding" evidence="8">
    <location>
        <position position="379"/>
    </location>
</feature>
<feature type="domain" description="PHD-type" evidence="13">
    <location>
        <begin position="377"/>
        <end position="426"/>
    </location>
</feature>
<dbReference type="AlphaFoldDB" id="A8PWY7"/>
<dbReference type="Gene3D" id="3.30.40.10">
    <property type="entry name" value="Zinc/RING finger domain, C3HC4 (zinc finger)"/>
    <property type="match status" value="1"/>
</dbReference>
<dbReference type="InParanoid" id="A8PWY7"/>
<evidence type="ECO:0000256" key="4">
    <source>
        <dbReference type="ARBA" id="ARBA00022771"/>
    </source>
</evidence>
<evidence type="ECO:0000256" key="10">
    <source>
        <dbReference type="PROSITE-ProRule" id="PRU00146"/>
    </source>
</evidence>
<evidence type="ECO:0000256" key="2">
    <source>
        <dbReference type="ARBA" id="ARBA00010210"/>
    </source>
</evidence>
<dbReference type="GO" id="GO:0006355">
    <property type="term" value="P:regulation of DNA-templated transcription"/>
    <property type="evidence" value="ECO:0007669"/>
    <property type="project" value="TreeGrafter"/>
</dbReference>
<feature type="binding site" evidence="9">
    <location>
        <position position="380"/>
    </location>
    <ligand>
        <name>Zn(2+)</name>
        <dbReference type="ChEBI" id="CHEBI:29105"/>
        <label>1</label>
    </ligand>
</feature>
<dbReference type="InterPro" id="IPR024610">
    <property type="entry name" value="ING_N_histone-binding"/>
</dbReference>
<feature type="region of interest" description="Disordered" evidence="12">
    <location>
        <begin position="213"/>
        <end position="266"/>
    </location>
</feature>
<evidence type="ECO:0000256" key="8">
    <source>
        <dbReference type="PIRSR" id="PIRSR628651-50"/>
    </source>
</evidence>
<feature type="site" description="Histone H3K4me3 binding" evidence="8">
    <location>
        <position position="390"/>
    </location>
</feature>
<feature type="compositionally biased region" description="Low complexity" evidence="12">
    <location>
        <begin position="241"/>
        <end position="252"/>
    </location>
</feature>
<dbReference type="Pfam" id="PF12998">
    <property type="entry name" value="ING"/>
    <property type="match status" value="1"/>
</dbReference>
<dbReference type="InterPro" id="IPR001965">
    <property type="entry name" value="Znf_PHD"/>
</dbReference>
<dbReference type="SMART" id="SM00249">
    <property type="entry name" value="PHD"/>
    <property type="match status" value="1"/>
</dbReference>
<dbReference type="PROSITE" id="PS50016">
    <property type="entry name" value="ZF_PHD_2"/>
    <property type="match status" value="1"/>
</dbReference>
<dbReference type="CDD" id="cd16859">
    <property type="entry name" value="ING_ING4_5"/>
    <property type="match status" value="1"/>
</dbReference>
<feature type="compositionally biased region" description="Polar residues" evidence="12">
    <location>
        <begin position="323"/>
        <end position="332"/>
    </location>
</feature>
<evidence type="ECO:0000256" key="11">
    <source>
        <dbReference type="RuleBase" id="RU361213"/>
    </source>
</evidence>
<evidence type="ECO:0000313" key="14">
    <source>
        <dbReference type="EMBL" id="EDP44781.1"/>
    </source>
</evidence>
<evidence type="ECO:0000256" key="1">
    <source>
        <dbReference type="ARBA" id="ARBA00004123"/>
    </source>
</evidence>
<evidence type="ECO:0000256" key="6">
    <source>
        <dbReference type="ARBA" id="ARBA00022853"/>
    </source>
</evidence>
<dbReference type="RefSeq" id="XP_001731995.1">
    <property type="nucleotide sequence ID" value="XM_001731943.1"/>
</dbReference>
<dbReference type="InterPro" id="IPR013083">
    <property type="entry name" value="Znf_RING/FYVE/PHD"/>
</dbReference>
<dbReference type="PROSITE" id="PS01359">
    <property type="entry name" value="ZF_PHD_1"/>
    <property type="match status" value="1"/>
</dbReference>
<keyword evidence="15" id="KW-1185">Reference proteome</keyword>
<feature type="site" description="Histone H3K4me3 binding" evidence="8">
    <location>
        <position position="402"/>
    </location>
</feature>
<dbReference type="InterPro" id="IPR028651">
    <property type="entry name" value="ING_fam"/>
</dbReference>
<feature type="binding site" evidence="9">
    <location>
        <position position="407"/>
    </location>
    <ligand>
        <name>Zn(2+)</name>
        <dbReference type="ChEBI" id="CHEBI:29105"/>
        <label>1</label>
    </ligand>
</feature>
<evidence type="ECO:0000259" key="13">
    <source>
        <dbReference type="PROSITE" id="PS50016"/>
    </source>
</evidence>
<dbReference type="SUPFAM" id="SSF57903">
    <property type="entry name" value="FYVE/PHD zinc finger"/>
    <property type="match status" value="1"/>
</dbReference>
<comment type="function">
    <text evidence="11">Component of an histone acetyltransferase complex.</text>
</comment>
<dbReference type="Proteomes" id="UP000008837">
    <property type="component" value="Unassembled WGS sequence"/>
</dbReference>
<evidence type="ECO:0000313" key="15">
    <source>
        <dbReference type="Proteomes" id="UP000008837"/>
    </source>
</evidence>
<feature type="binding site" evidence="9">
    <location>
        <position position="393"/>
    </location>
    <ligand>
        <name>Zn(2+)</name>
        <dbReference type="ChEBI" id="CHEBI:29105"/>
        <label>2</label>
    </ligand>
</feature>
<feature type="binding site" evidence="9">
    <location>
        <position position="404"/>
    </location>
    <ligand>
        <name>Zn(2+)</name>
        <dbReference type="ChEBI" id="CHEBI:29105"/>
        <label>1</label>
    </ligand>
</feature>
<dbReference type="GO" id="GO:0000785">
    <property type="term" value="C:chromatin"/>
    <property type="evidence" value="ECO:0007669"/>
    <property type="project" value="UniProtKB-ARBA"/>
</dbReference>
<dbReference type="Gene3D" id="6.10.140.1740">
    <property type="match status" value="1"/>
</dbReference>
<keyword evidence="6 11" id="KW-0156">Chromatin regulator</keyword>
<comment type="caution">
    <text evidence="14">The sequence shown here is derived from an EMBL/GenBank/DDBJ whole genome shotgun (WGS) entry which is preliminary data.</text>
</comment>
<keyword evidence="4 10" id="KW-0863">Zinc-finger</keyword>
<evidence type="ECO:0000256" key="5">
    <source>
        <dbReference type="ARBA" id="ARBA00022833"/>
    </source>
</evidence>
<dbReference type="GeneID" id="5856300"/>
<feature type="binding site" evidence="9">
    <location>
        <position position="420"/>
    </location>
    <ligand>
        <name>Zn(2+)</name>
        <dbReference type="ChEBI" id="CHEBI:29105"/>
        <label>2</label>
    </ligand>
</feature>
<dbReference type="InterPro" id="IPR011011">
    <property type="entry name" value="Znf_FYVE_PHD"/>
</dbReference>
<evidence type="ECO:0000256" key="7">
    <source>
        <dbReference type="ARBA" id="ARBA00023242"/>
    </source>
</evidence>
<feature type="region of interest" description="Disordered" evidence="12">
    <location>
        <begin position="430"/>
        <end position="468"/>
    </location>
</feature>
<keyword evidence="3 9" id="KW-0479">Metal-binding</keyword>
<dbReference type="PANTHER" id="PTHR10333">
    <property type="entry name" value="INHIBITOR OF GROWTH PROTEIN"/>
    <property type="match status" value="1"/>
</dbReference>
<reference evidence="14 15" key="1">
    <citation type="journal article" date="2007" name="Proc. Natl. Acad. Sci. U.S.A.">
        <title>Dandruff-associated Malassezia genomes reveal convergent and divergent virulence traits shared with plant and human fungal pathogens.</title>
        <authorList>
            <person name="Xu J."/>
            <person name="Saunders C.W."/>
            <person name="Hu P."/>
            <person name="Grant R.A."/>
            <person name="Boekhout T."/>
            <person name="Kuramae E.E."/>
            <person name="Kronstad J.W."/>
            <person name="Deangelis Y.M."/>
            <person name="Reeder N.L."/>
            <person name="Johnstone K.R."/>
            <person name="Leland M."/>
            <person name="Fieno A.M."/>
            <person name="Begley W.M."/>
            <person name="Sun Y."/>
            <person name="Lacey M.P."/>
            <person name="Chaudhary T."/>
            <person name="Keough T."/>
            <person name="Chu L."/>
            <person name="Sears R."/>
            <person name="Yuan B."/>
            <person name="Dawson T.L.Jr."/>
        </authorList>
    </citation>
    <scope>NUCLEOTIDE SEQUENCE [LARGE SCALE GENOMIC DNA]</scope>
    <source>
        <strain evidence="15">ATCC MYA-4612 / CBS 7966</strain>
    </source>
</reference>
<feature type="region of interest" description="Disordered" evidence="12">
    <location>
        <begin position="296"/>
        <end position="373"/>
    </location>
</feature>
<dbReference type="EMBL" id="AAYY01000003">
    <property type="protein sequence ID" value="EDP44781.1"/>
    <property type="molecule type" value="Genomic_DNA"/>
</dbReference>
<comment type="subcellular location">
    <subcellularLocation>
        <location evidence="1 11">Nucleus</location>
    </subcellularLocation>
</comment>
<comment type="subunit">
    <text evidence="11">Component of an histone acetyltransferase complex. Interacts with H3K4me3 and to a lesser extent with H3K4me2.</text>
</comment>
<feature type="compositionally biased region" description="Polar residues" evidence="12">
    <location>
        <begin position="354"/>
        <end position="369"/>
    </location>
</feature>
<dbReference type="FunFam" id="3.30.40.10:FF:000535">
    <property type="entry name" value="Chromatin modification-related protein"/>
    <property type="match status" value="1"/>
</dbReference>
<sequence>MMPSEYAGMYGVPSGMQPGISGTLDSLHPFFSQARVPEAPLTEDDLALFMLLVTYSDALDALPMETTRIFSDLRELDAVLGVHLGSLAHRLNHLASVIENPDVSPGERLLVLKEAADEARAYKMGGEDKIRVAVNTCDMLASHTEYIESILRSLTSLSALAPYVRESRAQYKHLSDLSGFPNHGESLAGPSAVNPPVDMASASASYPFAPFPDVSSSRAPVERDSQSAVRAGKKRKVPPHSVSSQSSTRSSSETQRNNASNPHPKRREIASRHHNHEETDQGESSDEQSELFVTGNSADRLARTHHRARTRGTALPMEPVAPSKTTSGSATWSGRRVVDASVPVDHASQGDAPRTTSRSRISKASSAGSNRDDADDQRYCFCNNVSYGDMIGCDDDDCEREWFHLGCVGLSKPPQGTWYCDACLERRMQQSKNKTKRSARPTRAPTSGVPPATSDVPTSARRVASHRR</sequence>
<dbReference type="InterPro" id="IPR019787">
    <property type="entry name" value="Znf_PHD-finger"/>
</dbReference>
<accession>A8PWY7</accession>